<keyword evidence="2 3" id="KW-0694">RNA-binding</keyword>
<proteinExistence type="predicted"/>
<evidence type="ECO:0000256" key="2">
    <source>
        <dbReference type="ARBA" id="ARBA00022884"/>
    </source>
</evidence>
<accession>A0A1X6WLP5</accession>
<dbReference type="AlphaFoldDB" id="A0A1X6WLP5"/>
<dbReference type="InterPro" id="IPR027855">
    <property type="entry name" value="DUF4479"/>
</dbReference>
<dbReference type="FunFam" id="2.40.50.140:FF:000045">
    <property type="entry name" value="Phenylalanine--tRNA ligase beta subunit"/>
    <property type="match status" value="1"/>
</dbReference>
<dbReference type="PROSITE" id="PS50886">
    <property type="entry name" value="TRBD"/>
    <property type="match status" value="1"/>
</dbReference>
<keyword evidence="5" id="KW-0030">Aminoacyl-tRNA synthetase</keyword>
<dbReference type="InterPro" id="IPR002547">
    <property type="entry name" value="tRNA-bd_dom"/>
</dbReference>
<dbReference type="Pfam" id="PF14794">
    <property type="entry name" value="DUF4479"/>
    <property type="match status" value="1"/>
</dbReference>
<dbReference type="InterPro" id="IPR033714">
    <property type="entry name" value="tRNA_bind_bactPheRS"/>
</dbReference>
<keyword evidence="1 3" id="KW-0820">tRNA-binding</keyword>
<reference evidence="6" key="1">
    <citation type="submission" date="2017-02" db="EMBL/GenBank/DDBJ databases">
        <authorList>
            <person name="Dridi B."/>
        </authorList>
    </citation>
    <scope>NUCLEOTIDE SEQUENCE [LARGE SCALE GENOMIC DNA]</scope>
    <source>
        <strain evidence="6">bH819</strain>
    </source>
</reference>
<sequence>MIASYNLKGVGDTLILILSNSEGQEVEAIRKGDVACVTLKETGEVVGWNIFSASHKLTNLQGDGQVQLSPSQITELNLAVKEAGFDVTFECDNSPKFVVGFVKECEKHQDSDHLNITKIEVDNGEELQIVCGASNMVQGLKVVVAKVGAMMPDGMIIWPGELRGVKSDGMVCSARELQLENAPDKKGILELPESSVVGSAFNFNIAINE</sequence>
<evidence type="ECO:0000256" key="1">
    <source>
        <dbReference type="ARBA" id="ARBA00022555"/>
    </source>
</evidence>
<gene>
    <name evidence="5" type="ORF">FM121_03800</name>
</gene>
<dbReference type="InterPro" id="IPR012340">
    <property type="entry name" value="NA-bd_OB-fold"/>
</dbReference>
<dbReference type="Pfam" id="PF01588">
    <property type="entry name" value="tRNA_bind"/>
    <property type="match status" value="1"/>
</dbReference>
<dbReference type="OrthoDB" id="9805455at2"/>
<feature type="domain" description="TRNA-binding" evidence="4">
    <location>
        <begin position="91"/>
        <end position="202"/>
    </location>
</feature>
<evidence type="ECO:0000256" key="3">
    <source>
        <dbReference type="PROSITE-ProRule" id="PRU00209"/>
    </source>
</evidence>
<dbReference type="SUPFAM" id="SSF50249">
    <property type="entry name" value="Nucleic acid-binding proteins"/>
    <property type="match status" value="1"/>
</dbReference>
<evidence type="ECO:0000313" key="5">
    <source>
        <dbReference type="EMBL" id="SLM85197.1"/>
    </source>
</evidence>
<protein>
    <submittedName>
        <fullName evidence="5">Phenylalanyl-tRNA synthetase domain protein (Bsu YtpR)</fullName>
    </submittedName>
</protein>
<dbReference type="Gene3D" id="2.40.50.140">
    <property type="entry name" value="Nucleic acid-binding proteins"/>
    <property type="match status" value="1"/>
</dbReference>
<name>A0A1X6WLP5_9ENTE</name>
<organism evidence="5 6">
    <name type="scientific">Vagococcus fluvialis bH819</name>
    <dbReference type="NCBI Taxonomy" id="1255619"/>
    <lineage>
        <taxon>Bacteria</taxon>
        <taxon>Bacillati</taxon>
        <taxon>Bacillota</taxon>
        <taxon>Bacilli</taxon>
        <taxon>Lactobacillales</taxon>
        <taxon>Enterococcaceae</taxon>
        <taxon>Vagococcus</taxon>
    </lineage>
</organism>
<evidence type="ECO:0000313" key="6">
    <source>
        <dbReference type="Proteomes" id="UP000195918"/>
    </source>
</evidence>
<keyword evidence="6" id="KW-1185">Reference proteome</keyword>
<dbReference type="Proteomes" id="UP000195918">
    <property type="component" value="Unassembled WGS sequence"/>
</dbReference>
<dbReference type="GO" id="GO:0004812">
    <property type="term" value="F:aminoacyl-tRNA ligase activity"/>
    <property type="evidence" value="ECO:0007669"/>
    <property type="project" value="UniProtKB-KW"/>
</dbReference>
<keyword evidence="5" id="KW-0436">Ligase</keyword>
<dbReference type="CDD" id="cd02796">
    <property type="entry name" value="tRNA_bind_bactPheRS"/>
    <property type="match status" value="1"/>
</dbReference>
<dbReference type="NCBIfam" id="NF045760">
    <property type="entry name" value="YtpR"/>
    <property type="match status" value="1"/>
</dbReference>
<evidence type="ECO:0000259" key="4">
    <source>
        <dbReference type="PROSITE" id="PS50886"/>
    </source>
</evidence>
<dbReference type="InterPro" id="IPR037154">
    <property type="entry name" value="YtpR-like_sf"/>
</dbReference>
<dbReference type="GO" id="GO:0000049">
    <property type="term" value="F:tRNA binding"/>
    <property type="evidence" value="ECO:0007669"/>
    <property type="project" value="UniProtKB-UniRule"/>
</dbReference>
<dbReference type="Gene3D" id="3.30.1940.10">
    <property type="entry name" value="YtpR-like"/>
    <property type="match status" value="1"/>
</dbReference>
<dbReference type="EMBL" id="FWFD01000007">
    <property type="protein sequence ID" value="SLM85197.1"/>
    <property type="molecule type" value="Genomic_DNA"/>
</dbReference>
<dbReference type="RefSeq" id="WP_086950829.1">
    <property type="nucleotide sequence ID" value="NZ_FWFD01000007.1"/>
</dbReference>